<evidence type="ECO:0000259" key="4">
    <source>
        <dbReference type="PROSITE" id="PS50110"/>
    </source>
</evidence>
<feature type="region of interest" description="Disordered" evidence="3">
    <location>
        <begin position="125"/>
        <end position="177"/>
    </location>
</feature>
<organism evidence="5 6">
    <name type="scientific">Microlunatus aurantiacus</name>
    <dbReference type="NCBI Taxonomy" id="446786"/>
    <lineage>
        <taxon>Bacteria</taxon>
        <taxon>Bacillati</taxon>
        <taxon>Actinomycetota</taxon>
        <taxon>Actinomycetes</taxon>
        <taxon>Propionibacteriales</taxon>
        <taxon>Propionibacteriaceae</taxon>
        <taxon>Microlunatus</taxon>
    </lineage>
</organism>
<keyword evidence="6" id="KW-1185">Reference proteome</keyword>
<evidence type="ECO:0000313" key="5">
    <source>
        <dbReference type="EMBL" id="GAA3717511.1"/>
    </source>
</evidence>
<dbReference type="SMART" id="SM00448">
    <property type="entry name" value="REC"/>
    <property type="match status" value="1"/>
</dbReference>
<accession>A0ABP7EI72</accession>
<dbReference type="PANTHER" id="PTHR44591:SF3">
    <property type="entry name" value="RESPONSE REGULATORY DOMAIN-CONTAINING PROTEIN"/>
    <property type="match status" value="1"/>
</dbReference>
<dbReference type="Proteomes" id="UP001500051">
    <property type="component" value="Unassembled WGS sequence"/>
</dbReference>
<sequence>MEPVAIKIDAPSALTDPAPARIDRPSLRSVARRTRPRSVMQVLVVDDDQAVRDSLQRSLQYSGYEVTLVEDGLQALALLATHRPDAVIMDVMMPRLDGLEATRMLRAAGNDVPILVLTARDAINDRGRRPGRRRRRLPGQAVRPGRVAGPTPRPDPARRDHGRLPPPINPGAHLSPT</sequence>
<dbReference type="Pfam" id="PF00072">
    <property type="entry name" value="Response_reg"/>
    <property type="match status" value="1"/>
</dbReference>
<gene>
    <name evidence="5" type="ORF">GCM10022204_41820</name>
</gene>
<proteinExistence type="predicted"/>
<feature type="modified residue" description="4-aspartylphosphate" evidence="2">
    <location>
        <position position="90"/>
    </location>
</feature>
<dbReference type="InterPro" id="IPR001789">
    <property type="entry name" value="Sig_transdc_resp-reg_receiver"/>
</dbReference>
<evidence type="ECO:0000256" key="1">
    <source>
        <dbReference type="ARBA" id="ARBA00022553"/>
    </source>
</evidence>
<comment type="caution">
    <text evidence="5">The sequence shown here is derived from an EMBL/GenBank/DDBJ whole genome shotgun (WGS) entry which is preliminary data.</text>
</comment>
<dbReference type="Gene3D" id="3.40.50.2300">
    <property type="match status" value="1"/>
</dbReference>
<dbReference type="EMBL" id="BAAAYX010000024">
    <property type="protein sequence ID" value="GAA3717511.1"/>
    <property type="molecule type" value="Genomic_DNA"/>
</dbReference>
<name>A0ABP7EI72_9ACTN</name>
<dbReference type="InterPro" id="IPR050595">
    <property type="entry name" value="Bact_response_regulator"/>
</dbReference>
<evidence type="ECO:0000256" key="2">
    <source>
        <dbReference type="PROSITE-ProRule" id="PRU00169"/>
    </source>
</evidence>
<dbReference type="InterPro" id="IPR011006">
    <property type="entry name" value="CheY-like_superfamily"/>
</dbReference>
<dbReference type="PROSITE" id="PS50110">
    <property type="entry name" value="RESPONSE_REGULATORY"/>
    <property type="match status" value="1"/>
</dbReference>
<reference evidence="6" key="1">
    <citation type="journal article" date="2019" name="Int. J. Syst. Evol. Microbiol.">
        <title>The Global Catalogue of Microorganisms (GCM) 10K type strain sequencing project: providing services to taxonomists for standard genome sequencing and annotation.</title>
        <authorList>
            <consortium name="The Broad Institute Genomics Platform"/>
            <consortium name="The Broad Institute Genome Sequencing Center for Infectious Disease"/>
            <person name="Wu L."/>
            <person name="Ma J."/>
        </authorList>
    </citation>
    <scope>NUCLEOTIDE SEQUENCE [LARGE SCALE GENOMIC DNA]</scope>
    <source>
        <strain evidence="6">JCM 16548</strain>
    </source>
</reference>
<dbReference type="PANTHER" id="PTHR44591">
    <property type="entry name" value="STRESS RESPONSE REGULATOR PROTEIN 1"/>
    <property type="match status" value="1"/>
</dbReference>
<feature type="domain" description="Response regulatory" evidence="4">
    <location>
        <begin position="41"/>
        <end position="164"/>
    </location>
</feature>
<protein>
    <recommendedName>
        <fullName evidence="4">Response regulatory domain-containing protein</fullName>
    </recommendedName>
</protein>
<dbReference type="SUPFAM" id="SSF52172">
    <property type="entry name" value="CheY-like"/>
    <property type="match status" value="1"/>
</dbReference>
<evidence type="ECO:0000256" key="3">
    <source>
        <dbReference type="SAM" id="MobiDB-lite"/>
    </source>
</evidence>
<keyword evidence="1 2" id="KW-0597">Phosphoprotein</keyword>
<evidence type="ECO:0000313" key="6">
    <source>
        <dbReference type="Proteomes" id="UP001500051"/>
    </source>
</evidence>